<keyword evidence="7 10" id="KW-0472">Membrane</keyword>
<evidence type="ECO:0000256" key="10">
    <source>
        <dbReference type="RuleBase" id="RU351113"/>
    </source>
</evidence>
<keyword evidence="2" id="KW-1003">Cell membrane</keyword>
<reference evidence="11" key="1">
    <citation type="journal article" date="2023" name="G3 (Bethesda)">
        <title>Whole genome assemblies of Zophobas morio and Tenebrio molitor.</title>
        <authorList>
            <person name="Kaur S."/>
            <person name="Stinson S.A."/>
            <person name="diCenzo G.C."/>
        </authorList>
    </citation>
    <scope>NUCLEOTIDE SEQUENCE</scope>
    <source>
        <strain evidence="11">QUZm001</strain>
    </source>
</reference>
<evidence type="ECO:0000256" key="5">
    <source>
        <dbReference type="ARBA" id="ARBA00022725"/>
    </source>
</evidence>
<dbReference type="GO" id="GO:0005549">
    <property type="term" value="F:odorant binding"/>
    <property type="evidence" value="ECO:0007669"/>
    <property type="project" value="InterPro"/>
</dbReference>
<feature type="transmembrane region" description="Helical" evidence="10">
    <location>
        <begin position="285"/>
        <end position="307"/>
    </location>
</feature>
<dbReference type="EMBL" id="JALNTZ010000002">
    <property type="protein sequence ID" value="KAJ3663627.1"/>
    <property type="molecule type" value="Genomic_DNA"/>
</dbReference>
<sequence>MDEVYHDWKNTINLNIIFLKIMGLWPRKNEIYKPGLYMVYSSLMVTLVVVCHIATQVINIYFVRNQLETVVAIVYILLINITASFKVFFVIINMKQLQERMTVSKSNWFPKSNHQQKVLIESSIKSWISSYRMLVVICVSWVAFSMTYPLLDASVEEKRLPFLAWYPYDHRISPLYEITYGFQVISSSYLAWVHLTVDNLMYIFNVYTKCQFDILSDNLRNFTKISNDFNKGLIVCILHHKRILSFVEGCKFFNWIFVCHLIINGVAIGITMFQLTMVAPFSSEFYSLFTYGFAITIQIFMFCWHGNEVELSSDLVSYAAFESDWTELPADVKKNLFIFVLNVIKPIKISAFNVFYLSLDTFMKILRTAWTYFALLDQLSSRNK</sequence>
<evidence type="ECO:0000256" key="6">
    <source>
        <dbReference type="ARBA" id="ARBA00022989"/>
    </source>
</evidence>
<protein>
    <recommendedName>
        <fullName evidence="10">Odorant receptor</fullName>
    </recommendedName>
</protein>
<feature type="transmembrane region" description="Helical" evidence="10">
    <location>
        <begin position="37"/>
        <end position="63"/>
    </location>
</feature>
<evidence type="ECO:0000256" key="9">
    <source>
        <dbReference type="ARBA" id="ARBA00023224"/>
    </source>
</evidence>
<dbReference type="GO" id="GO:0007165">
    <property type="term" value="P:signal transduction"/>
    <property type="evidence" value="ECO:0007669"/>
    <property type="project" value="UniProtKB-KW"/>
</dbReference>
<keyword evidence="9 10" id="KW-0807">Transducer</keyword>
<comment type="subcellular location">
    <subcellularLocation>
        <location evidence="1 10">Cell membrane</location>
        <topology evidence="1 10">Multi-pass membrane protein</topology>
    </subcellularLocation>
</comment>
<evidence type="ECO:0000256" key="3">
    <source>
        <dbReference type="ARBA" id="ARBA00022606"/>
    </source>
</evidence>
<evidence type="ECO:0000256" key="1">
    <source>
        <dbReference type="ARBA" id="ARBA00004651"/>
    </source>
</evidence>
<dbReference type="GO" id="GO:0004984">
    <property type="term" value="F:olfactory receptor activity"/>
    <property type="evidence" value="ECO:0007669"/>
    <property type="project" value="InterPro"/>
</dbReference>
<feature type="transmembrane region" description="Helical" evidence="10">
    <location>
        <begin position="131"/>
        <end position="151"/>
    </location>
</feature>
<keyword evidence="6 10" id="KW-1133">Transmembrane helix</keyword>
<evidence type="ECO:0000256" key="8">
    <source>
        <dbReference type="ARBA" id="ARBA00023170"/>
    </source>
</evidence>
<comment type="caution">
    <text evidence="11">The sequence shown here is derived from an EMBL/GenBank/DDBJ whole genome shotgun (WGS) entry which is preliminary data.</text>
</comment>
<keyword evidence="12" id="KW-1185">Reference proteome</keyword>
<evidence type="ECO:0000256" key="2">
    <source>
        <dbReference type="ARBA" id="ARBA00022475"/>
    </source>
</evidence>
<feature type="transmembrane region" description="Helical" evidence="10">
    <location>
        <begin position="252"/>
        <end position="273"/>
    </location>
</feature>
<name>A0AA38J166_9CUCU</name>
<keyword evidence="3 10" id="KW-0716">Sensory transduction</keyword>
<evidence type="ECO:0000313" key="12">
    <source>
        <dbReference type="Proteomes" id="UP001168821"/>
    </source>
</evidence>
<dbReference type="PANTHER" id="PTHR21137">
    <property type="entry name" value="ODORANT RECEPTOR"/>
    <property type="match status" value="1"/>
</dbReference>
<keyword evidence="5 10" id="KW-0552">Olfaction</keyword>
<evidence type="ECO:0000313" key="11">
    <source>
        <dbReference type="EMBL" id="KAJ3663627.1"/>
    </source>
</evidence>
<evidence type="ECO:0000256" key="7">
    <source>
        <dbReference type="ARBA" id="ARBA00023136"/>
    </source>
</evidence>
<dbReference type="AlphaFoldDB" id="A0AA38J166"/>
<accession>A0AA38J166</accession>
<evidence type="ECO:0000256" key="4">
    <source>
        <dbReference type="ARBA" id="ARBA00022692"/>
    </source>
</evidence>
<dbReference type="Pfam" id="PF02949">
    <property type="entry name" value="7tm_6"/>
    <property type="match status" value="1"/>
</dbReference>
<dbReference type="Proteomes" id="UP001168821">
    <property type="component" value="Unassembled WGS sequence"/>
</dbReference>
<feature type="transmembrane region" description="Helical" evidence="10">
    <location>
        <begin position="69"/>
        <end position="92"/>
    </location>
</feature>
<keyword evidence="8 10" id="KW-0675">Receptor</keyword>
<dbReference type="PANTHER" id="PTHR21137:SF35">
    <property type="entry name" value="ODORANT RECEPTOR 19A-RELATED"/>
    <property type="match status" value="1"/>
</dbReference>
<keyword evidence="4 10" id="KW-0812">Transmembrane</keyword>
<dbReference type="GO" id="GO:0005886">
    <property type="term" value="C:plasma membrane"/>
    <property type="evidence" value="ECO:0007669"/>
    <property type="project" value="UniProtKB-SubCell"/>
</dbReference>
<gene>
    <name evidence="11" type="ORF">Zmor_007870</name>
</gene>
<proteinExistence type="inferred from homology"/>
<comment type="caution">
    <text evidence="10">Lacks conserved residue(s) required for the propagation of feature annotation.</text>
</comment>
<dbReference type="InterPro" id="IPR004117">
    <property type="entry name" value="7tm6_olfct_rcpt"/>
</dbReference>
<comment type="similarity">
    <text evidence="10">Belongs to the insect chemoreceptor superfamily. Heteromeric odorant receptor channel (TC 1.A.69) family.</text>
</comment>
<organism evidence="11 12">
    <name type="scientific">Zophobas morio</name>
    <dbReference type="NCBI Taxonomy" id="2755281"/>
    <lineage>
        <taxon>Eukaryota</taxon>
        <taxon>Metazoa</taxon>
        <taxon>Ecdysozoa</taxon>
        <taxon>Arthropoda</taxon>
        <taxon>Hexapoda</taxon>
        <taxon>Insecta</taxon>
        <taxon>Pterygota</taxon>
        <taxon>Neoptera</taxon>
        <taxon>Endopterygota</taxon>
        <taxon>Coleoptera</taxon>
        <taxon>Polyphaga</taxon>
        <taxon>Cucujiformia</taxon>
        <taxon>Tenebrionidae</taxon>
        <taxon>Zophobas</taxon>
    </lineage>
</organism>